<dbReference type="SUPFAM" id="SSF51703">
    <property type="entry name" value="Cobalamin (vitamin B12)-dependent enzymes"/>
    <property type="match status" value="1"/>
</dbReference>
<evidence type="ECO:0000256" key="2">
    <source>
        <dbReference type="ARBA" id="ARBA00023235"/>
    </source>
</evidence>
<dbReference type="GO" id="GO:0031419">
    <property type="term" value="F:cobalamin binding"/>
    <property type="evidence" value="ECO:0007669"/>
    <property type="project" value="UniProtKB-KW"/>
</dbReference>
<dbReference type="AlphaFoldDB" id="A0A5B1BSJ3"/>
<dbReference type="GO" id="GO:0050097">
    <property type="term" value="F:methylaspartate mutase activity"/>
    <property type="evidence" value="ECO:0007669"/>
    <property type="project" value="InterPro"/>
</dbReference>
<accession>A0A5B1BSJ3</accession>
<comment type="caution">
    <text evidence="4">The sequence shown here is derived from an EMBL/GenBank/DDBJ whole genome shotgun (WGS) entry which is preliminary data.</text>
</comment>
<keyword evidence="1" id="KW-0846">Cobalamin</keyword>
<organism evidence="4 5">
    <name type="scientific">Mycobacterium simiae</name>
    <name type="common">Mycobacterium habana</name>
    <dbReference type="NCBI Taxonomy" id="1784"/>
    <lineage>
        <taxon>Bacteria</taxon>
        <taxon>Bacillati</taxon>
        <taxon>Actinomycetota</taxon>
        <taxon>Actinomycetes</taxon>
        <taxon>Mycobacteriales</taxon>
        <taxon>Mycobacteriaceae</taxon>
        <taxon>Mycobacterium</taxon>
        <taxon>Mycobacterium simiae complex</taxon>
    </lineage>
</organism>
<dbReference type="Gene3D" id="3.20.20.240">
    <property type="entry name" value="Methylmalonyl-CoA mutase"/>
    <property type="match status" value="1"/>
</dbReference>
<dbReference type="InterPro" id="IPR016176">
    <property type="entry name" value="Cbl-dep_enz_cat"/>
</dbReference>
<protein>
    <submittedName>
        <fullName evidence="4">Methylaspartate mutase</fullName>
    </submittedName>
</protein>
<dbReference type="Pfam" id="PF06368">
    <property type="entry name" value="Met_asp_mut_E"/>
    <property type="match status" value="1"/>
</dbReference>
<keyword evidence="5" id="KW-1185">Reference proteome</keyword>
<dbReference type="InterPro" id="IPR006396">
    <property type="entry name" value="Glu_mut_E"/>
</dbReference>
<keyword evidence="2" id="KW-0413">Isomerase</keyword>
<dbReference type="PIRSF" id="PIRSF001495">
    <property type="entry name" value="Met_asp_mut_epsi"/>
    <property type="match status" value="1"/>
</dbReference>
<gene>
    <name evidence="4" type="ORF">F0Q45_06745</name>
</gene>
<dbReference type="Proteomes" id="UP000324701">
    <property type="component" value="Unassembled WGS sequence"/>
</dbReference>
<dbReference type="OrthoDB" id="5332339at2"/>
<evidence type="ECO:0000256" key="1">
    <source>
        <dbReference type="ARBA" id="ARBA00022628"/>
    </source>
</evidence>
<reference evidence="4 5" key="1">
    <citation type="submission" date="2019-09" db="EMBL/GenBank/DDBJ databases">
        <title>Report of infection by Mycobacterium simiae a patient suffering from pulmonary tuberculosis.</title>
        <authorList>
            <person name="Mohanty P.S."/>
            <person name="Bansal A.K."/>
            <person name="Singh H."/>
            <person name="Sharma S."/>
            <person name="Patil S.A."/>
            <person name="Upadhaya P."/>
            <person name="Singh P.K."/>
            <person name="Kumar D."/>
            <person name="Kumar S."/>
            <person name="Singh R.K."/>
            <person name="Chaudhary B."/>
        </authorList>
    </citation>
    <scope>NUCLEOTIDE SEQUENCE [LARGE SCALE GENOMIC DNA]</scope>
    <source>
        <strain evidence="4 5">JAL-560-SIM</strain>
    </source>
</reference>
<name>A0A5B1BSJ3_MYCSI</name>
<proteinExistence type="predicted"/>
<evidence type="ECO:0000313" key="4">
    <source>
        <dbReference type="EMBL" id="KAA1250972.1"/>
    </source>
</evidence>
<dbReference type="EMBL" id="VTZN01000026">
    <property type="protein sequence ID" value="KAA1250972.1"/>
    <property type="molecule type" value="Genomic_DNA"/>
</dbReference>
<dbReference type="GO" id="GO:0019670">
    <property type="term" value="P:anaerobic L-glutamate catabolic process"/>
    <property type="evidence" value="ECO:0007669"/>
    <property type="project" value="InterPro"/>
</dbReference>
<evidence type="ECO:0000256" key="3">
    <source>
        <dbReference type="ARBA" id="ARBA00023285"/>
    </source>
</evidence>
<sequence length="424" mass="46192">MSGFLDSFVHQHRSSGTLVVQPRMGFGAVQAMRSGLRALAELAIPVVGTLTLDSYTRVGDYVTPLQRLADGEQLNGFPLVSYPASTTAQMLKGLYGPSYPIQVRHGTPLPLEVFRRLVEVGLDATEGGPVSYCLPYSRVPLPQAVKAWSESCRFLAGETDEGHIETFGGCLLGQLCPPSLLVAIALIEACFFRQHGVRHMSLSYAQGTLAAQDRGALRALRTLAHEYLGDVDWHIVMYTYMGLFPETPQGARRLIRDSAQLAAQAGCERLIVKTIAESSQIATVQENVEALLLAAEAATAAGPGHVDTEFFEETMLDARCLVDTVLSLDRDIGRALLTGFATGMLDVPFCLHRDNRGEATAVIDSRGALRWATTGRLALPPESHRNARHREVDSGTLYHMLRYISDRYDGVAGPPHEECATRVD</sequence>
<keyword evidence="3" id="KW-0170">Cobalt</keyword>
<dbReference type="RefSeq" id="WP_149653209.1">
    <property type="nucleotide sequence ID" value="NZ_VTZN01000026.1"/>
</dbReference>
<evidence type="ECO:0000313" key="5">
    <source>
        <dbReference type="Proteomes" id="UP000324701"/>
    </source>
</evidence>